<dbReference type="Pfam" id="PF25849">
    <property type="entry name" value="PelX_N"/>
    <property type="match status" value="1"/>
</dbReference>
<comment type="caution">
    <text evidence="5">The sequence shown here is derived from an EMBL/GenBank/DDBJ whole genome shotgun (WGS) entry which is preliminary data.</text>
</comment>
<keyword evidence="2" id="KW-0378">Hydrolase</keyword>
<name>A0AAE3APS7_9FIRM</name>
<dbReference type="RefSeq" id="WP_308451822.1">
    <property type="nucleotide sequence ID" value="NZ_JAJEPU010000039.1"/>
</dbReference>
<dbReference type="InterPro" id="IPR001087">
    <property type="entry name" value="GDSL"/>
</dbReference>
<comment type="similarity">
    <text evidence="1">Belongs to the 'GDSL' lipolytic enzyme family.</text>
</comment>
<keyword evidence="6" id="KW-1185">Reference proteome</keyword>
<dbReference type="SUPFAM" id="SSF52266">
    <property type="entry name" value="SGNH hydrolase"/>
    <property type="match status" value="1"/>
</dbReference>
<feature type="chain" id="PRO_5041988264" evidence="3">
    <location>
        <begin position="30"/>
        <end position="542"/>
    </location>
</feature>
<dbReference type="Pfam" id="PF00657">
    <property type="entry name" value="Lipase_GDSL"/>
    <property type="match status" value="1"/>
</dbReference>
<proteinExistence type="inferred from homology"/>
<dbReference type="Gene3D" id="3.40.50.1110">
    <property type="entry name" value="SGNH hydrolase"/>
    <property type="match status" value="1"/>
</dbReference>
<dbReference type="PANTHER" id="PTHR43695">
    <property type="entry name" value="PUTATIVE (AFU_ORTHOLOGUE AFUA_2G17250)-RELATED"/>
    <property type="match status" value="1"/>
</dbReference>
<dbReference type="PANTHER" id="PTHR43695:SF1">
    <property type="entry name" value="RHAMNOGALACTURONAN ACETYLESTERASE"/>
    <property type="match status" value="1"/>
</dbReference>
<dbReference type="EMBL" id="JAJEPU010000039">
    <property type="protein sequence ID" value="MCC2165539.1"/>
    <property type="molecule type" value="Genomic_DNA"/>
</dbReference>
<dbReference type="AlphaFoldDB" id="A0AAE3APS7"/>
<dbReference type="InterPro" id="IPR058953">
    <property type="entry name" value="PelX-like_N"/>
</dbReference>
<accession>A0AAE3APS7</accession>
<evidence type="ECO:0000256" key="3">
    <source>
        <dbReference type="SAM" id="SignalP"/>
    </source>
</evidence>
<sequence length="542" mass="58478">MKKYTRLKALLLGCVCALTTAFSAVPARADTIVASQDAPSGNSMSNAISVDGTNTTSTGPTLWVVGDSTATSFSDTNYYSPRYGWGTQLGLYIKGINIQNLAVSGASSKSYVDMSQYQQLMQSVKSGDYVMIGFGHNDERAELGRYTNPNGSPSTSGSFQYYLYEKYIKPIRDKGANPILVTPIVRRNTGNNYTGESGHITTTVKNEEGTFEGGNYAKAIWAVGVGKSVPVLDLTARTKAVYEQLGADGVKNRHAWTSQREVSIDNTHTNLYGAQCNAWFIADELLKSNSDLKNYVVANPQVPQFNDSAINTSYQGSSFTAPTTLSALWYQAGDWKPTVFGDIDGPEYLNNLYFSLHPEDDGSIRMAVGEPSGGVRSASVGKIAQNSDGIAMYYQAVPSNRNFTLSADMTINSFGKNNQASFGLMVRDDVYLDTILNDTLGDYVAAGPLMLGSSSPWNCFARKNGELTSGGGLVKGYNAGDTVHVEIRKGPDGYTCVFGENPAVSAGFDFPLTAIDSDNVYVGMFVSRNADVTFRNVNLTLQ</sequence>
<organism evidence="5 6">
    <name type="scientific">Brotaphodocola catenula</name>
    <dbReference type="NCBI Taxonomy" id="2885361"/>
    <lineage>
        <taxon>Bacteria</taxon>
        <taxon>Bacillati</taxon>
        <taxon>Bacillota</taxon>
        <taxon>Clostridia</taxon>
        <taxon>Lachnospirales</taxon>
        <taxon>Lachnospiraceae</taxon>
        <taxon>Brotaphodocola</taxon>
    </lineage>
</organism>
<evidence type="ECO:0000313" key="6">
    <source>
        <dbReference type="Proteomes" id="UP001198962"/>
    </source>
</evidence>
<feature type="domain" description="Pectate disaccharide-lyase-like N-terminal" evidence="4">
    <location>
        <begin position="381"/>
        <end position="428"/>
    </location>
</feature>
<gene>
    <name evidence="5" type="ORF">LKD32_11770</name>
</gene>
<evidence type="ECO:0000313" key="5">
    <source>
        <dbReference type="EMBL" id="MCC2165539.1"/>
    </source>
</evidence>
<keyword evidence="3" id="KW-0732">Signal</keyword>
<evidence type="ECO:0000256" key="2">
    <source>
        <dbReference type="ARBA" id="ARBA00022801"/>
    </source>
</evidence>
<dbReference type="InterPro" id="IPR037459">
    <property type="entry name" value="RhgT-like"/>
</dbReference>
<dbReference type="Proteomes" id="UP001198962">
    <property type="component" value="Unassembled WGS sequence"/>
</dbReference>
<evidence type="ECO:0000259" key="4">
    <source>
        <dbReference type="Pfam" id="PF25849"/>
    </source>
</evidence>
<dbReference type="InterPro" id="IPR036514">
    <property type="entry name" value="SGNH_hydro_sf"/>
</dbReference>
<reference evidence="5" key="1">
    <citation type="submission" date="2021-10" db="EMBL/GenBank/DDBJ databases">
        <title>Anaerobic single-cell dispensing facilitates the cultivation of human gut bacteria.</title>
        <authorList>
            <person name="Afrizal A."/>
        </authorList>
    </citation>
    <scope>NUCLEOTIDE SEQUENCE</scope>
    <source>
        <strain evidence="5">CLA-AA-H274</strain>
    </source>
</reference>
<protein>
    <submittedName>
        <fullName evidence="5">GDSL-type esterase/lipase family protein</fullName>
    </submittedName>
</protein>
<evidence type="ECO:0000256" key="1">
    <source>
        <dbReference type="ARBA" id="ARBA00008668"/>
    </source>
</evidence>
<dbReference type="GO" id="GO:0016787">
    <property type="term" value="F:hydrolase activity"/>
    <property type="evidence" value="ECO:0007669"/>
    <property type="project" value="UniProtKB-KW"/>
</dbReference>
<feature type="signal peptide" evidence="3">
    <location>
        <begin position="1"/>
        <end position="29"/>
    </location>
</feature>